<feature type="transmembrane region" description="Helical" evidence="5">
    <location>
        <begin position="77"/>
        <end position="98"/>
    </location>
</feature>
<accession>A0A094ZEZ0</accession>
<dbReference type="CTD" id="10098"/>
<dbReference type="InterPro" id="IPR018499">
    <property type="entry name" value="Tetraspanin/Peripherin"/>
</dbReference>
<dbReference type="Gene3D" id="1.10.1450.10">
    <property type="entry name" value="Tetraspanin"/>
    <property type="match status" value="1"/>
</dbReference>
<feature type="transmembrane region" description="Helical" evidence="5">
    <location>
        <begin position="12"/>
        <end position="34"/>
    </location>
</feature>
<keyword evidence="8" id="KW-1185">Reference proteome</keyword>
<evidence type="ECO:0000256" key="1">
    <source>
        <dbReference type="ARBA" id="ARBA00004141"/>
    </source>
</evidence>
<dbReference type="EMBL" id="KL250526">
    <property type="protein sequence ID" value="KGB32990.1"/>
    <property type="molecule type" value="Genomic_DNA"/>
</dbReference>
<dbReference type="InterPro" id="IPR008952">
    <property type="entry name" value="Tetraspanin_EC2_sf"/>
</dbReference>
<dbReference type="PANTHER" id="PTHR19282:SF544">
    <property type="entry name" value="TETRASPANIN"/>
    <property type="match status" value="1"/>
</dbReference>
<dbReference type="KEGG" id="shx:MS3_00009539"/>
<dbReference type="AlphaFoldDB" id="A0A094ZEZ0"/>
<dbReference type="RefSeq" id="XP_051064351.1">
    <property type="nucleotide sequence ID" value="XM_051217916.1"/>
</dbReference>
<keyword evidence="2 5" id="KW-0812">Transmembrane</keyword>
<dbReference type="CDD" id="cd03156">
    <property type="entry name" value="uroplakin_I_like_LEL"/>
    <property type="match status" value="1"/>
</dbReference>
<evidence type="ECO:0000256" key="5">
    <source>
        <dbReference type="SAM" id="Phobius"/>
    </source>
</evidence>
<dbReference type="GeneID" id="75577983"/>
<reference evidence="6" key="2">
    <citation type="journal article" date="2019" name="Gigascience">
        <title>High-quality Schistosoma haematobium genome achieved by single-molecule and long-range sequencing.</title>
        <authorList>
            <person name="Stroehlein A.J."/>
            <person name="Korhonen P.K."/>
            <person name="Chong T.M."/>
            <person name="Lim Y.L."/>
            <person name="Chan K.G."/>
            <person name="Webster B."/>
            <person name="Rollinson D."/>
            <person name="Brindley P.J."/>
            <person name="Gasser R.B."/>
            <person name="Young N.D."/>
        </authorList>
    </citation>
    <scope>NUCLEOTIDE SEQUENCE</scope>
</reference>
<name>A0A094ZEZ0_SCHHA</name>
<evidence type="ECO:0000313" key="8">
    <source>
        <dbReference type="Proteomes" id="UP000471633"/>
    </source>
</evidence>
<feature type="transmembrane region" description="Helical" evidence="5">
    <location>
        <begin position="250"/>
        <end position="275"/>
    </location>
</feature>
<evidence type="ECO:0000256" key="3">
    <source>
        <dbReference type="ARBA" id="ARBA00022989"/>
    </source>
</evidence>
<feature type="transmembrane region" description="Helical" evidence="5">
    <location>
        <begin position="105"/>
        <end position="129"/>
    </location>
</feature>
<dbReference type="EMBL" id="AMPZ03000008">
    <property type="protein sequence ID" value="KAH9579362.1"/>
    <property type="molecule type" value="Genomic_DNA"/>
</dbReference>
<evidence type="ECO:0000256" key="2">
    <source>
        <dbReference type="ARBA" id="ARBA00022692"/>
    </source>
</evidence>
<reference evidence="6" key="3">
    <citation type="submission" date="2021-06" db="EMBL/GenBank/DDBJ databases">
        <title>Chromosome-level genome assembly for S. haematobium.</title>
        <authorList>
            <person name="Stroehlein A.J."/>
        </authorList>
    </citation>
    <scope>NUCLEOTIDE SEQUENCE</scope>
</reference>
<evidence type="ECO:0000313" key="7">
    <source>
        <dbReference type="EMBL" id="KGB32990.1"/>
    </source>
</evidence>
<reference evidence="6" key="4">
    <citation type="journal article" date="2022" name="PLoS Pathog.">
        <title>Chromosome-level genome of Schistosoma haematobium underpins genome-wide explorations of molecular variation.</title>
        <authorList>
            <person name="Stroehlein A.J."/>
            <person name="Korhonen P.K."/>
            <person name="Lee V.V."/>
            <person name="Ralph S.A."/>
            <person name="Mentink-Kane M."/>
            <person name="You H."/>
            <person name="McManus D.P."/>
            <person name="Tchuente L.T."/>
            <person name="Stothard J.R."/>
            <person name="Kaur P."/>
            <person name="Dudchenko O."/>
            <person name="Aiden E.L."/>
            <person name="Yang B."/>
            <person name="Yang H."/>
            <person name="Emery A.M."/>
            <person name="Webster B.L."/>
            <person name="Brindley P.J."/>
            <person name="Rollinson D."/>
            <person name="Chang B.C.H."/>
            <person name="Gasser R.B."/>
            <person name="Young N.D."/>
        </authorList>
    </citation>
    <scope>NUCLEOTIDE SEQUENCE</scope>
</reference>
<dbReference type="Pfam" id="PF00335">
    <property type="entry name" value="Tetraspanin"/>
    <property type="match status" value="1"/>
</dbReference>
<gene>
    <name evidence="6" type="primary">TSPAN5</name>
    <name evidence="6" type="ORF">MS3_00009539</name>
    <name evidence="7" type="ORF">MS3_01153</name>
</gene>
<evidence type="ECO:0000313" key="6">
    <source>
        <dbReference type="EMBL" id="KAH9579362.1"/>
    </source>
</evidence>
<reference evidence="7" key="1">
    <citation type="journal article" date="2012" name="Nat. Genet.">
        <title>Whole-genome sequence of Schistosoma haematobium.</title>
        <authorList>
            <person name="Young N.D."/>
            <person name="Jex A.R."/>
            <person name="Li B."/>
            <person name="Liu S."/>
            <person name="Yang L."/>
            <person name="Xiong Z."/>
            <person name="Li Y."/>
            <person name="Cantacessi C."/>
            <person name="Hall R.S."/>
            <person name="Xu X."/>
            <person name="Chen F."/>
            <person name="Wu X."/>
            <person name="Zerlotini A."/>
            <person name="Oliveira G."/>
            <person name="Hofmann A."/>
            <person name="Zhang G."/>
            <person name="Fang X."/>
            <person name="Kang Y."/>
            <person name="Campbell B.E."/>
            <person name="Loukas A."/>
            <person name="Ranganathan S."/>
            <person name="Rollinson D."/>
            <person name="Rinaldi G."/>
            <person name="Brindley P.J."/>
            <person name="Yang H."/>
            <person name="Wang J."/>
            <person name="Wang J."/>
            <person name="Gasser R.B."/>
        </authorList>
    </citation>
    <scope>NUCLEOTIDE SEQUENCE [LARGE SCALE GENOMIC DNA]</scope>
</reference>
<evidence type="ECO:0000256" key="4">
    <source>
        <dbReference type="ARBA" id="ARBA00023136"/>
    </source>
</evidence>
<dbReference type="SUPFAM" id="SSF48652">
    <property type="entry name" value="Tetraspanin"/>
    <property type="match status" value="1"/>
</dbReference>
<organism evidence="7">
    <name type="scientific">Schistosoma haematobium</name>
    <name type="common">Blood fluke</name>
    <dbReference type="NCBI Taxonomy" id="6185"/>
    <lineage>
        <taxon>Eukaryota</taxon>
        <taxon>Metazoa</taxon>
        <taxon>Spiralia</taxon>
        <taxon>Lophotrochozoa</taxon>
        <taxon>Platyhelminthes</taxon>
        <taxon>Trematoda</taxon>
        <taxon>Digenea</taxon>
        <taxon>Strigeidida</taxon>
        <taxon>Schistosomatoidea</taxon>
        <taxon>Schistosomatidae</taxon>
        <taxon>Schistosoma</taxon>
    </lineage>
</organism>
<protein>
    <submittedName>
        <fullName evidence="6">Tetraspanin-5</fullName>
    </submittedName>
</protein>
<sequence length="278" mass="30383">MLCNLPCRIVLIAMNTVSLIVGLALLILGALMVWGQSVIQSLLNNFVTNLIHQYIKGSDGGQINELVTRILTSTSPVGLAVFILGAVCTGISIFGYCGACCNMKILLYIYAILVGALALAFLVTFSVYFSRKDEIGNKAVEMFETSVKNYQSMEANTLDSLVVGLISPPLQCCGVDGGSDFKSSPNFWKNDTYGGKTYTNIEYPVPCCKMNQNYAISDSTCPDKFDDNNSNYKNGCRGPLKEFFLKYMDYVAYGLIGAFVLLLLVVLFTLLTICIDVI</sequence>
<comment type="subcellular location">
    <subcellularLocation>
        <location evidence="1">Membrane</location>
        <topology evidence="1">Multi-pass membrane protein</topology>
    </subcellularLocation>
</comment>
<keyword evidence="3 5" id="KW-1133">Transmembrane helix</keyword>
<keyword evidence="4 5" id="KW-0472">Membrane</keyword>
<dbReference type="GO" id="GO:0005886">
    <property type="term" value="C:plasma membrane"/>
    <property type="evidence" value="ECO:0007669"/>
    <property type="project" value="TreeGrafter"/>
</dbReference>
<proteinExistence type="predicted"/>
<dbReference type="PANTHER" id="PTHR19282">
    <property type="entry name" value="TETRASPANIN"/>
    <property type="match status" value="1"/>
</dbReference>
<dbReference type="OrthoDB" id="6131345at2759"/>
<dbReference type="Proteomes" id="UP000471633">
    <property type="component" value="Unassembled WGS sequence"/>
</dbReference>